<dbReference type="InterPro" id="IPR028994">
    <property type="entry name" value="Integrin_alpha_N"/>
</dbReference>
<gene>
    <name evidence="3" type="ORF">THAOC_00488</name>
</gene>
<dbReference type="InterPro" id="IPR005046">
    <property type="entry name" value="DUF285"/>
</dbReference>
<dbReference type="AlphaFoldDB" id="K0TJ68"/>
<comment type="caution">
    <text evidence="3">The sequence shown here is derived from an EMBL/GenBank/DDBJ whole genome shotgun (WGS) entry which is preliminary data.</text>
</comment>
<reference evidence="3 4" key="1">
    <citation type="journal article" date="2012" name="Genome Biol.">
        <title>Genome and low-iron response of an oceanic diatom adapted to chronic iron limitation.</title>
        <authorList>
            <person name="Lommer M."/>
            <person name="Specht M."/>
            <person name="Roy A.S."/>
            <person name="Kraemer L."/>
            <person name="Andreson R."/>
            <person name="Gutowska M.A."/>
            <person name="Wolf J."/>
            <person name="Bergner S.V."/>
            <person name="Schilhabel M.B."/>
            <person name="Klostermeier U.C."/>
            <person name="Beiko R.G."/>
            <person name="Rosenstiel P."/>
            <person name="Hippler M."/>
            <person name="Laroche J."/>
        </authorList>
    </citation>
    <scope>NUCLEOTIDE SEQUENCE [LARGE SCALE GENOMIC DNA]</scope>
    <source>
        <strain evidence="3 4">CCMP1005</strain>
    </source>
</reference>
<keyword evidence="4" id="KW-1185">Reference proteome</keyword>
<dbReference type="eggNOG" id="ENOG502QU4M">
    <property type="taxonomic scope" value="Eukaryota"/>
</dbReference>
<sequence>MGNVYRGVTFRNGTSQCYCLFDNSVHLPPGGSWSLSGSRAGSGPVTKHSGEPDFQCVPVVECLNQATIAVGAMGNYNSGYNGGAYIYENSDGDWNLQAELTMFGLTKVVVSGDILATGLGEADGGCGTGSGIVRVYRRSGRTWTQQASIADPGCGNYNAFGSSLDMREDMLIVGQPYYGNSGRVYIFRQSSNDTWPLFQQFEGLHQDTLIGNNVVLGDDNHFMTSSQSMGDYYYYEGSDGPSTSSQDSPQDLPVYMVNLFVSEMPSSMPSVVESDMPSLVPSLFPSVANSDSPSTLPSEAVSLQPSHVPSAQPSNMISSEPSAMPSTMPSSELETGMQCVSNLAALSEEFGVPACPVVGMSCTTEGTGLHVGRGGKGGDATSNTLDDCVDGSSGTYMIDESNESVEITSADERLVAGKLAYIVAKVHAWGSGTSDGVDFYLTTNPRDDVVVWTKIGGTKQPPAGGFHFLRSDNFTIPAAADQAVRVVFRYGGSANSCAAGSGGYNDMDDLVYTIKVDSSWLPQRSLAVGPDANLEITSNAELRQAMEEYLDPDTRDATVSTYGPIESWGVSAVEDFTRLFAVGGVGSYTALPGASTFNDDISGWDVSSGTDFSWMFFLASSFNQDISGFDVSKGTSFNHVFFKASSFDQDISGWDVSKGTTFSHMFNRAFVFNQDISGWDVSKGTDFNGMFGKTDSFNQDISGWDVSSGSTRSMFLWSKSFNQELCSWGSHYSSSKDYFDMFKGSSCPIKSQPTGASGPWCRQCVGR</sequence>
<organism evidence="3 4">
    <name type="scientific">Thalassiosira oceanica</name>
    <name type="common">Marine diatom</name>
    <dbReference type="NCBI Taxonomy" id="159749"/>
    <lineage>
        <taxon>Eukaryota</taxon>
        <taxon>Sar</taxon>
        <taxon>Stramenopiles</taxon>
        <taxon>Ochrophyta</taxon>
        <taxon>Bacillariophyta</taxon>
        <taxon>Coscinodiscophyceae</taxon>
        <taxon>Thalassiosirophycidae</taxon>
        <taxon>Thalassiosirales</taxon>
        <taxon>Thalassiosiraceae</taxon>
        <taxon>Thalassiosira</taxon>
    </lineage>
</organism>
<protein>
    <submittedName>
        <fullName evidence="3">Uncharacterized protein</fullName>
    </submittedName>
</protein>
<evidence type="ECO:0000313" key="4">
    <source>
        <dbReference type="Proteomes" id="UP000266841"/>
    </source>
</evidence>
<evidence type="ECO:0000256" key="2">
    <source>
        <dbReference type="SAM" id="MobiDB-lite"/>
    </source>
</evidence>
<dbReference type="OrthoDB" id="42699at2759"/>
<keyword evidence="1" id="KW-0732">Signal</keyword>
<dbReference type="SUPFAM" id="SSF69318">
    <property type="entry name" value="Integrin alpha N-terminal domain"/>
    <property type="match status" value="1"/>
</dbReference>
<dbReference type="InterPro" id="IPR013517">
    <property type="entry name" value="FG-GAP"/>
</dbReference>
<dbReference type="PANTHER" id="PTHR36220">
    <property type="entry name" value="UNNAMED PRODUCT"/>
    <property type="match status" value="1"/>
</dbReference>
<dbReference type="Pfam" id="PF14312">
    <property type="entry name" value="FG-GAP_2"/>
    <property type="match status" value="1"/>
</dbReference>
<dbReference type="Gene3D" id="2.130.10.130">
    <property type="entry name" value="Integrin alpha, N-terminal"/>
    <property type="match status" value="1"/>
</dbReference>
<evidence type="ECO:0000256" key="1">
    <source>
        <dbReference type="ARBA" id="ARBA00022729"/>
    </source>
</evidence>
<name>K0TJ68_THAOC</name>
<dbReference type="Proteomes" id="UP000266841">
    <property type="component" value="Unassembled WGS sequence"/>
</dbReference>
<dbReference type="PANTHER" id="PTHR36220:SF1">
    <property type="entry name" value="GAMMA TUBULIN COMPLEX COMPONENT C-TERMINAL DOMAIN-CONTAINING PROTEIN"/>
    <property type="match status" value="1"/>
</dbReference>
<evidence type="ECO:0000313" key="3">
    <source>
        <dbReference type="EMBL" id="EJK77665.1"/>
    </source>
</evidence>
<dbReference type="Pfam" id="PF03382">
    <property type="entry name" value="DUF285"/>
    <property type="match status" value="1"/>
</dbReference>
<feature type="region of interest" description="Disordered" evidence="2">
    <location>
        <begin position="287"/>
        <end position="333"/>
    </location>
</feature>
<dbReference type="EMBL" id="AGNL01000573">
    <property type="protein sequence ID" value="EJK77665.1"/>
    <property type="molecule type" value="Genomic_DNA"/>
</dbReference>
<accession>K0TJ68</accession>
<proteinExistence type="predicted"/>